<evidence type="ECO:0000259" key="2">
    <source>
        <dbReference type="Pfam" id="PF13439"/>
    </source>
</evidence>
<gene>
    <name evidence="3" type="ORF">DFQ10_102213</name>
</gene>
<feature type="domain" description="Glycosyltransferase subfamily 4-like N-terminal" evidence="2">
    <location>
        <begin position="10"/>
        <end position="165"/>
    </location>
</feature>
<keyword evidence="3" id="KW-0808">Transferase</keyword>
<dbReference type="CDD" id="cd03811">
    <property type="entry name" value="GT4_GT28_WabH-like"/>
    <property type="match status" value="1"/>
</dbReference>
<dbReference type="PANTHER" id="PTHR12526:SF630">
    <property type="entry name" value="GLYCOSYLTRANSFERASE"/>
    <property type="match status" value="1"/>
</dbReference>
<dbReference type="EMBL" id="QRDV01000002">
    <property type="protein sequence ID" value="RED45345.1"/>
    <property type="molecule type" value="Genomic_DNA"/>
</dbReference>
<sequence>MFILPSLSAGGAERVISFVSQNIDKKKFQPQLVIAGFEKDSVYDVSNVEVIYLNKPRILTALPSIVSLIKKNKPKIVVSSISHVNTAMSMLSPFFKKTKFIGREATVLSKRSNEKKIRQWSPFRLLPNGFKNLDALICQSHDMAEDMITNFNIPEDHIHVINNPISNLPDVKPLQPFTEVRKFITVGRLTEVKGHLRLLDILSKFNHPFNYTIVGSGGLKDAILLKAKELGIYDSIEHVPFTNEVNEYISKHDLFLQGSFVEGFPNALLESCVVGTPVIAFNAPGGTKEIVENNINGFLVENEEEFLEKLNNFKEWNPEHVRASVVKKFNKNVILKQYEDLFENIIHN</sequence>
<reference evidence="3 4" key="1">
    <citation type="submission" date="2018-07" db="EMBL/GenBank/DDBJ databases">
        <title>Genomic Encyclopedia of Type Strains, Phase III (KMG-III): the genomes of soil and plant-associated and newly described type strains.</title>
        <authorList>
            <person name="Whitman W."/>
        </authorList>
    </citation>
    <scope>NUCLEOTIDE SEQUENCE [LARGE SCALE GENOMIC DNA]</scope>
    <source>
        <strain evidence="3 4">CECT 7946</strain>
    </source>
</reference>
<dbReference type="InterPro" id="IPR028098">
    <property type="entry name" value="Glyco_trans_4-like_N"/>
</dbReference>
<dbReference type="AlphaFoldDB" id="A0A3D9H763"/>
<dbReference type="Pfam" id="PF13439">
    <property type="entry name" value="Glyco_transf_4"/>
    <property type="match status" value="1"/>
</dbReference>
<name>A0A3D9H763_9FLAO</name>
<feature type="domain" description="Glycosyl transferase family 1" evidence="1">
    <location>
        <begin position="176"/>
        <end position="317"/>
    </location>
</feature>
<dbReference type="SUPFAM" id="SSF53756">
    <property type="entry name" value="UDP-Glycosyltransferase/glycogen phosphorylase"/>
    <property type="match status" value="1"/>
</dbReference>
<evidence type="ECO:0000313" key="4">
    <source>
        <dbReference type="Proteomes" id="UP000256980"/>
    </source>
</evidence>
<keyword evidence="4" id="KW-1185">Reference proteome</keyword>
<protein>
    <submittedName>
        <fullName evidence="3">Glycosyltransferase involved in cell wall biosynthesis</fullName>
    </submittedName>
</protein>
<dbReference type="GO" id="GO:0016757">
    <property type="term" value="F:glycosyltransferase activity"/>
    <property type="evidence" value="ECO:0007669"/>
    <property type="project" value="InterPro"/>
</dbReference>
<proteinExistence type="predicted"/>
<comment type="caution">
    <text evidence="3">The sequence shown here is derived from an EMBL/GenBank/DDBJ whole genome shotgun (WGS) entry which is preliminary data.</text>
</comment>
<organism evidence="3 4">
    <name type="scientific">Winogradskyella eximia</name>
    <dbReference type="NCBI Taxonomy" id="262006"/>
    <lineage>
        <taxon>Bacteria</taxon>
        <taxon>Pseudomonadati</taxon>
        <taxon>Bacteroidota</taxon>
        <taxon>Flavobacteriia</taxon>
        <taxon>Flavobacteriales</taxon>
        <taxon>Flavobacteriaceae</taxon>
        <taxon>Winogradskyella</taxon>
    </lineage>
</organism>
<accession>A0A3D9H763</accession>
<dbReference type="InterPro" id="IPR001296">
    <property type="entry name" value="Glyco_trans_1"/>
</dbReference>
<evidence type="ECO:0000313" key="3">
    <source>
        <dbReference type="EMBL" id="RED45345.1"/>
    </source>
</evidence>
<dbReference type="PANTHER" id="PTHR12526">
    <property type="entry name" value="GLYCOSYLTRANSFERASE"/>
    <property type="match status" value="1"/>
</dbReference>
<dbReference type="Gene3D" id="3.40.50.2000">
    <property type="entry name" value="Glycogen Phosphorylase B"/>
    <property type="match status" value="2"/>
</dbReference>
<evidence type="ECO:0000259" key="1">
    <source>
        <dbReference type="Pfam" id="PF00534"/>
    </source>
</evidence>
<dbReference type="Proteomes" id="UP000256980">
    <property type="component" value="Unassembled WGS sequence"/>
</dbReference>
<dbReference type="Pfam" id="PF00534">
    <property type="entry name" value="Glycos_transf_1"/>
    <property type="match status" value="1"/>
</dbReference>